<dbReference type="PRINTS" id="PR00344">
    <property type="entry name" value="BCTRLSENSOR"/>
</dbReference>
<feature type="transmembrane region" description="Helical" evidence="7">
    <location>
        <begin position="99"/>
        <end position="118"/>
    </location>
</feature>
<dbReference type="CDD" id="cd00082">
    <property type="entry name" value="HisKA"/>
    <property type="match status" value="1"/>
</dbReference>
<dbReference type="SMART" id="SM00387">
    <property type="entry name" value="HATPase_c"/>
    <property type="match status" value="1"/>
</dbReference>
<keyword evidence="4" id="KW-0597">Phosphoprotein</keyword>
<protein>
    <recommendedName>
        <fullName evidence="3">histidine kinase</fullName>
        <ecNumber evidence="3">2.7.13.3</ecNumber>
    </recommendedName>
</protein>
<accession>A0ABW4PY97</accession>
<dbReference type="Proteomes" id="UP001597280">
    <property type="component" value="Unassembled WGS sequence"/>
</dbReference>
<comment type="subcellular location">
    <subcellularLocation>
        <location evidence="2">Cell membrane</location>
    </subcellularLocation>
</comment>
<proteinExistence type="predicted"/>
<evidence type="ECO:0000259" key="8">
    <source>
        <dbReference type="PROSITE" id="PS50109"/>
    </source>
</evidence>
<dbReference type="InterPro" id="IPR036890">
    <property type="entry name" value="HATPase_C_sf"/>
</dbReference>
<dbReference type="GO" id="GO:0016301">
    <property type="term" value="F:kinase activity"/>
    <property type="evidence" value="ECO:0007669"/>
    <property type="project" value="UniProtKB-KW"/>
</dbReference>
<evidence type="ECO:0000313" key="10">
    <source>
        <dbReference type="EMBL" id="MFD1834760.1"/>
    </source>
</evidence>
<keyword evidence="7" id="KW-0472">Membrane</keyword>
<evidence type="ECO:0000256" key="2">
    <source>
        <dbReference type="ARBA" id="ARBA00004236"/>
    </source>
</evidence>
<dbReference type="InterPro" id="IPR003661">
    <property type="entry name" value="HisK_dim/P_dom"/>
</dbReference>
<sequence>MSGERDDAGWLGRFASASGGVAAKQCFFTGFVLAMSLLLAVSASSLVFSGPYLAAAAALVLMTVLTGVVRWASIPHGWIAVVPLFDIAAAGLMRDVFRADAAAVALFAFLPALWLAYAFGQRGNLMATAAVTLAISLPTVVRAFPDIDSVVITRSLLVPMVVAQMGFMVALARSRTLAERARTRALLGEKEELLSAAVTQERLMENIIDTIDMGILVLDRNGRVAMINRAHQELSRYASPPGQETPREADLLMRFPNTAIPVPEDQRPIARAADCETFSNYVVGFGPTRGRGRKVSTSARQIIDVDGQRDGAVIVFADVTPYFDAARRQQRFVAAVSHELRTPLTSILGYLDLVMDGGRVPAEDLAHLEVVSRNAEQLLTIVEDLLATQSVQDSGIEISRTSVDLSQLTRRAVESMRHEAQAKQLNVAESIDDTPEVSVDPSRMTQAITNLLSNAVKYTPERGGITVSVREHHGAVEIRVSDTGIGMSPEEQTNLFTQYYRTPTARQHHIPGHGLGLSITKLIVLAHEGQISVRSTEGAGSTFTIRIPQLRRSSVS</sequence>
<dbReference type="PROSITE" id="PS50109">
    <property type="entry name" value="HIS_KIN"/>
    <property type="match status" value="1"/>
</dbReference>
<dbReference type="PANTHER" id="PTHR43547">
    <property type="entry name" value="TWO-COMPONENT HISTIDINE KINASE"/>
    <property type="match status" value="1"/>
</dbReference>
<organism evidence="10 11">
    <name type="scientific">Brachybacterium rhamnosum</name>
    <dbReference type="NCBI Taxonomy" id="173361"/>
    <lineage>
        <taxon>Bacteria</taxon>
        <taxon>Bacillati</taxon>
        <taxon>Actinomycetota</taxon>
        <taxon>Actinomycetes</taxon>
        <taxon>Micrococcales</taxon>
        <taxon>Dermabacteraceae</taxon>
        <taxon>Brachybacterium</taxon>
    </lineage>
</organism>
<feature type="transmembrane region" description="Helical" evidence="7">
    <location>
        <begin position="26"/>
        <end position="46"/>
    </location>
</feature>
<dbReference type="SUPFAM" id="SSF55785">
    <property type="entry name" value="PYP-like sensor domain (PAS domain)"/>
    <property type="match status" value="1"/>
</dbReference>
<feature type="domain" description="PAS" evidence="9">
    <location>
        <begin position="200"/>
        <end position="237"/>
    </location>
</feature>
<dbReference type="SMART" id="SM00388">
    <property type="entry name" value="HisKA"/>
    <property type="match status" value="1"/>
</dbReference>
<evidence type="ECO:0000313" key="11">
    <source>
        <dbReference type="Proteomes" id="UP001597280"/>
    </source>
</evidence>
<dbReference type="Pfam" id="PF00512">
    <property type="entry name" value="HisKA"/>
    <property type="match status" value="1"/>
</dbReference>
<reference evidence="11" key="1">
    <citation type="journal article" date="2019" name="Int. J. Syst. Evol. Microbiol.">
        <title>The Global Catalogue of Microorganisms (GCM) 10K type strain sequencing project: providing services to taxonomists for standard genome sequencing and annotation.</title>
        <authorList>
            <consortium name="The Broad Institute Genomics Platform"/>
            <consortium name="The Broad Institute Genome Sequencing Center for Infectious Disease"/>
            <person name="Wu L."/>
            <person name="Ma J."/>
        </authorList>
    </citation>
    <scope>NUCLEOTIDE SEQUENCE [LARGE SCALE GENOMIC DNA]</scope>
    <source>
        <strain evidence="11">JCM 11650</strain>
    </source>
</reference>
<dbReference type="Pfam" id="PF13188">
    <property type="entry name" value="PAS_8"/>
    <property type="match status" value="1"/>
</dbReference>
<evidence type="ECO:0000256" key="7">
    <source>
        <dbReference type="SAM" id="Phobius"/>
    </source>
</evidence>
<comment type="catalytic activity">
    <reaction evidence="1">
        <text>ATP + protein L-histidine = ADP + protein N-phospho-L-histidine.</text>
        <dbReference type="EC" id="2.7.13.3"/>
    </reaction>
</comment>
<dbReference type="PANTHER" id="PTHR43547:SF2">
    <property type="entry name" value="HYBRID SIGNAL TRANSDUCTION HISTIDINE KINASE C"/>
    <property type="match status" value="1"/>
</dbReference>
<dbReference type="InterPro" id="IPR004358">
    <property type="entry name" value="Sig_transdc_His_kin-like_C"/>
</dbReference>
<dbReference type="PROSITE" id="PS50112">
    <property type="entry name" value="PAS"/>
    <property type="match status" value="1"/>
</dbReference>
<dbReference type="InterPro" id="IPR005467">
    <property type="entry name" value="His_kinase_dom"/>
</dbReference>
<dbReference type="EC" id="2.7.13.3" evidence="3"/>
<keyword evidence="6" id="KW-0902">Two-component regulatory system</keyword>
<evidence type="ECO:0000256" key="1">
    <source>
        <dbReference type="ARBA" id="ARBA00000085"/>
    </source>
</evidence>
<feature type="transmembrane region" description="Helical" evidence="7">
    <location>
        <begin position="151"/>
        <end position="172"/>
    </location>
</feature>
<keyword evidence="5 10" id="KW-0808">Transferase</keyword>
<name>A0ABW4PY97_9MICO</name>
<keyword evidence="7" id="KW-0812">Transmembrane</keyword>
<comment type="caution">
    <text evidence="10">The sequence shown here is derived from an EMBL/GenBank/DDBJ whole genome shotgun (WGS) entry which is preliminary data.</text>
</comment>
<dbReference type="EMBL" id="JBHUFL010000002">
    <property type="protein sequence ID" value="MFD1834760.1"/>
    <property type="molecule type" value="Genomic_DNA"/>
</dbReference>
<keyword evidence="7" id="KW-1133">Transmembrane helix</keyword>
<dbReference type="RefSeq" id="WP_343903979.1">
    <property type="nucleotide sequence ID" value="NZ_BAAAIS010000002.1"/>
</dbReference>
<dbReference type="InterPro" id="IPR035965">
    <property type="entry name" value="PAS-like_dom_sf"/>
</dbReference>
<dbReference type="InterPro" id="IPR003594">
    <property type="entry name" value="HATPase_dom"/>
</dbReference>
<dbReference type="Gene3D" id="3.30.565.10">
    <property type="entry name" value="Histidine kinase-like ATPase, C-terminal domain"/>
    <property type="match status" value="1"/>
</dbReference>
<dbReference type="Gene3D" id="1.10.287.130">
    <property type="match status" value="1"/>
</dbReference>
<evidence type="ECO:0000256" key="3">
    <source>
        <dbReference type="ARBA" id="ARBA00012438"/>
    </source>
</evidence>
<keyword evidence="11" id="KW-1185">Reference proteome</keyword>
<evidence type="ECO:0000259" key="9">
    <source>
        <dbReference type="PROSITE" id="PS50112"/>
    </source>
</evidence>
<evidence type="ECO:0000256" key="4">
    <source>
        <dbReference type="ARBA" id="ARBA00022553"/>
    </source>
</evidence>
<feature type="transmembrane region" description="Helical" evidence="7">
    <location>
        <begin position="52"/>
        <end position="69"/>
    </location>
</feature>
<dbReference type="Gene3D" id="3.30.450.20">
    <property type="entry name" value="PAS domain"/>
    <property type="match status" value="1"/>
</dbReference>
<evidence type="ECO:0000256" key="6">
    <source>
        <dbReference type="ARBA" id="ARBA00023012"/>
    </source>
</evidence>
<dbReference type="InterPro" id="IPR036097">
    <property type="entry name" value="HisK_dim/P_sf"/>
</dbReference>
<dbReference type="InterPro" id="IPR000014">
    <property type="entry name" value="PAS"/>
</dbReference>
<dbReference type="SUPFAM" id="SSF47384">
    <property type="entry name" value="Homodimeric domain of signal transducing histidine kinase"/>
    <property type="match status" value="1"/>
</dbReference>
<dbReference type="SUPFAM" id="SSF55874">
    <property type="entry name" value="ATPase domain of HSP90 chaperone/DNA topoisomerase II/histidine kinase"/>
    <property type="match status" value="1"/>
</dbReference>
<keyword evidence="5 10" id="KW-0418">Kinase</keyword>
<feature type="domain" description="Histidine kinase" evidence="8">
    <location>
        <begin position="335"/>
        <end position="551"/>
    </location>
</feature>
<evidence type="ECO:0000256" key="5">
    <source>
        <dbReference type="ARBA" id="ARBA00022777"/>
    </source>
</evidence>
<dbReference type="Pfam" id="PF02518">
    <property type="entry name" value="HATPase_c"/>
    <property type="match status" value="1"/>
</dbReference>
<gene>
    <name evidence="10" type="ORF">ACFSDA_06680</name>
</gene>